<evidence type="ECO:0000256" key="2">
    <source>
        <dbReference type="ARBA" id="ARBA00022475"/>
    </source>
</evidence>
<feature type="transmembrane region" description="Helical" evidence="9">
    <location>
        <begin position="62"/>
        <end position="81"/>
    </location>
</feature>
<comment type="subcellular location">
    <subcellularLocation>
        <location evidence="9">Cell membrane</location>
        <topology evidence="9">Multi-pass membrane protein</topology>
    </subcellularLocation>
</comment>
<comment type="caution">
    <text evidence="12">The sequence shown here is derived from an EMBL/GenBank/DDBJ whole genome shotgun (WGS) entry which is preliminary data.</text>
</comment>
<dbReference type="InterPro" id="IPR001872">
    <property type="entry name" value="Peptidase_A8"/>
</dbReference>
<evidence type="ECO:0000313" key="12">
    <source>
        <dbReference type="EMBL" id="MBC8208787.1"/>
    </source>
</evidence>
<proteinExistence type="inferred from homology"/>
<dbReference type="UniPathway" id="UPA00665"/>
<keyword evidence="2 9" id="KW-1003">Cell membrane</keyword>
<evidence type="ECO:0000256" key="3">
    <source>
        <dbReference type="ARBA" id="ARBA00022670"/>
    </source>
</evidence>
<dbReference type="PANTHER" id="PTHR33695:SF1">
    <property type="entry name" value="LIPOPROTEIN SIGNAL PEPTIDASE"/>
    <property type="match status" value="1"/>
</dbReference>
<feature type="active site" evidence="9">
    <location>
        <position position="116"/>
    </location>
</feature>
<dbReference type="PROSITE" id="PS00855">
    <property type="entry name" value="SPASE_II"/>
    <property type="match status" value="1"/>
</dbReference>
<feature type="transmembrane region" description="Helical" evidence="9">
    <location>
        <begin position="88"/>
        <end position="106"/>
    </location>
</feature>
<reference evidence="12 13" key="1">
    <citation type="submission" date="2020-08" db="EMBL/GenBank/DDBJ databases">
        <title>Bridging the membrane lipid divide: bacteria of the FCB group superphylum have the potential to synthesize archaeal ether lipids.</title>
        <authorList>
            <person name="Villanueva L."/>
            <person name="Von Meijenfeldt F.A.B."/>
            <person name="Westbye A.B."/>
            <person name="Yadav S."/>
            <person name="Hopmans E.C."/>
            <person name="Dutilh B.E."/>
            <person name="Sinninghe Damste J.S."/>
        </authorList>
    </citation>
    <scope>NUCLEOTIDE SEQUENCE [LARGE SCALE GENOMIC DNA]</scope>
    <source>
        <strain evidence="12">NIOZ-UU81</strain>
    </source>
</reference>
<feature type="active site" evidence="9">
    <location>
        <position position="134"/>
    </location>
</feature>
<keyword evidence="8 9" id="KW-0472">Membrane</keyword>
<dbReference type="GO" id="GO:0005886">
    <property type="term" value="C:plasma membrane"/>
    <property type="evidence" value="ECO:0007669"/>
    <property type="project" value="UniProtKB-SubCell"/>
</dbReference>
<dbReference type="GO" id="GO:0006508">
    <property type="term" value="P:proteolysis"/>
    <property type="evidence" value="ECO:0007669"/>
    <property type="project" value="UniProtKB-KW"/>
</dbReference>
<name>A0A8J6N8F6_9BACT</name>
<keyword evidence="7 9" id="KW-1133">Transmembrane helix</keyword>
<comment type="function">
    <text evidence="9 10">This protein specifically catalyzes the removal of signal peptides from prolipoproteins.</text>
</comment>
<protein>
    <recommendedName>
        <fullName evidence="9">Lipoprotein signal peptidase</fullName>
        <ecNumber evidence="9">3.4.23.36</ecNumber>
    </recommendedName>
    <alternativeName>
        <fullName evidence="9">Prolipoprotein signal peptidase</fullName>
    </alternativeName>
    <alternativeName>
        <fullName evidence="9">Signal peptidase II</fullName>
        <shortName evidence="9">SPase II</shortName>
    </alternativeName>
</protein>
<evidence type="ECO:0000256" key="1">
    <source>
        <dbReference type="ARBA" id="ARBA00006139"/>
    </source>
</evidence>
<evidence type="ECO:0000313" key="13">
    <source>
        <dbReference type="Proteomes" id="UP000599024"/>
    </source>
</evidence>
<dbReference type="PRINTS" id="PR00781">
    <property type="entry name" value="LIPOSIGPTASE"/>
</dbReference>
<dbReference type="Pfam" id="PF01252">
    <property type="entry name" value="Peptidase_A8"/>
    <property type="match status" value="1"/>
</dbReference>
<keyword evidence="6 9" id="KW-0378">Hydrolase</keyword>
<evidence type="ECO:0000256" key="11">
    <source>
        <dbReference type="RuleBase" id="RU004181"/>
    </source>
</evidence>
<dbReference type="EMBL" id="JACNLK010000054">
    <property type="protein sequence ID" value="MBC8208787.1"/>
    <property type="molecule type" value="Genomic_DNA"/>
</dbReference>
<dbReference type="AlphaFoldDB" id="A0A8J6N8F6"/>
<dbReference type="Proteomes" id="UP000599024">
    <property type="component" value="Unassembled WGS sequence"/>
</dbReference>
<comment type="caution">
    <text evidence="9">Lacks conserved residue(s) required for the propagation of feature annotation.</text>
</comment>
<dbReference type="GO" id="GO:0004190">
    <property type="term" value="F:aspartic-type endopeptidase activity"/>
    <property type="evidence" value="ECO:0007669"/>
    <property type="project" value="UniProtKB-UniRule"/>
</dbReference>
<evidence type="ECO:0000256" key="10">
    <source>
        <dbReference type="RuleBase" id="RU000594"/>
    </source>
</evidence>
<sequence>MRFMLLAALVVGLDQLSKLWILKNFVLYESQVVIPEFFNLTLVMNRGAAFGFLAGVESAWRHYFFLILGSVALIILVIAWIRIRHVQALYGTALPLIAGGALGNMIDRLQHGAVVDFFDVYVGSYHWPAFNIADSAIFVGVFLFLIGNVLESRAEKKALKMP</sequence>
<evidence type="ECO:0000256" key="6">
    <source>
        <dbReference type="ARBA" id="ARBA00022801"/>
    </source>
</evidence>
<feature type="transmembrane region" description="Helical" evidence="9">
    <location>
        <begin position="126"/>
        <end position="150"/>
    </location>
</feature>
<evidence type="ECO:0000256" key="8">
    <source>
        <dbReference type="ARBA" id="ARBA00023136"/>
    </source>
</evidence>
<keyword evidence="3 9" id="KW-0645">Protease</keyword>
<comment type="pathway">
    <text evidence="9">Protein modification; lipoprotein biosynthesis (signal peptide cleavage).</text>
</comment>
<comment type="similarity">
    <text evidence="1 9 11">Belongs to the peptidase A8 family.</text>
</comment>
<evidence type="ECO:0000256" key="5">
    <source>
        <dbReference type="ARBA" id="ARBA00022750"/>
    </source>
</evidence>
<comment type="catalytic activity">
    <reaction evidence="9 10">
        <text>Release of signal peptides from bacterial membrane prolipoproteins. Hydrolyzes -Xaa-Yaa-Zaa-|-(S,diacylglyceryl)Cys-, in which Xaa is hydrophobic (preferably Leu), and Yaa (Ala or Ser) and Zaa (Gly or Ala) have small, neutral side chains.</text>
        <dbReference type="EC" id="3.4.23.36"/>
    </reaction>
</comment>
<organism evidence="12 13">
    <name type="scientific">Candidatus Desulfatifera sulfidica</name>
    <dbReference type="NCBI Taxonomy" id="2841691"/>
    <lineage>
        <taxon>Bacteria</taxon>
        <taxon>Pseudomonadati</taxon>
        <taxon>Thermodesulfobacteriota</taxon>
        <taxon>Desulfobulbia</taxon>
        <taxon>Desulfobulbales</taxon>
        <taxon>Desulfobulbaceae</taxon>
        <taxon>Candidatus Desulfatifera</taxon>
    </lineage>
</organism>
<keyword evidence="12" id="KW-0449">Lipoprotein</keyword>
<dbReference type="NCBIfam" id="TIGR00077">
    <property type="entry name" value="lspA"/>
    <property type="match status" value="1"/>
</dbReference>
<dbReference type="PANTHER" id="PTHR33695">
    <property type="entry name" value="LIPOPROTEIN SIGNAL PEPTIDASE"/>
    <property type="match status" value="1"/>
</dbReference>
<accession>A0A8J6N8F6</accession>
<evidence type="ECO:0000256" key="4">
    <source>
        <dbReference type="ARBA" id="ARBA00022692"/>
    </source>
</evidence>
<dbReference type="EC" id="3.4.23.36" evidence="9"/>
<gene>
    <name evidence="9" type="primary">lspA</name>
    <name evidence="12" type="ORF">H8E79_06435</name>
</gene>
<evidence type="ECO:0000256" key="9">
    <source>
        <dbReference type="HAMAP-Rule" id="MF_00161"/>
    </source>
</evidence>
<keyword evidence="4 9" id="KW-0812">Transmembrane</keyword>
<dbReference type="HAMAP" id="MF_00161">
    <property type="entry name" value="LspA"/>
    <property type="match status" value="1"/>
</dbReference>
<keyword evidence="5 9" id="KW-0064">Aspartyl protease</keyword>
<evidence type="ECO:0000256" key="7">
    <source>
        <dbReference type="ARBA" id="ARBA00022989"/>
    </source>
</evidence>